<dbReference type="Pfam" id="PF14026">
    <property type="entry name" value="SCO4226-like"/>
    <property type="match status" value="1"/>
</dbReference>
<dbReference type="RefSeq" id="WP_270045259.1">
    <property type="nucleotide sequence ID" value="NZ_JAPDOD010000056.1"/>
</dbReference>
<dbReference type="Gene3D" id="3.30.70.3090">
    <property type="entry name" value="ORF SCO4226, nickel-binding ferredoxin-like monomer"/>
    <property type="match status" value="1"/>
</dbReference>
<proteinExistence type="predicted"/>
<dbReference type="InterPro" id="IPR042557">
    <property type="entry name" value="SCO4226"/>
</dbReference>
<organism evidence="1 2">
    <name type="scientific">Solirubrobacter ginsenosidimutans</name>
    <dbReference type="NCBI Taxonomy" id="490573"/>
    <lineage>
        <taxon>Bacteria</taxon>
        <taxon>Bacillati</taxon>
        <taxon>Actinomycetota</taxon>
        <taxon>Thermoleophilia</taxon>
        <taxon>Solirubrobacterales</taxon>
        <taxon>Solirubrobacteraceae</taxon>
        <taxon>Solirubrobacter</taxon>
    </lineage>
</organism>
<accession>A0A9X3N3C3</accession>
<evidence type="ECO:0000313" key="1">
    <source>
        <dbReference type="EMBL" id="MDA0165997.1"/>
    </source>
</evidence>
<comment type="caution">
    <text evidence="1">The sequence shown here is derived from an EMBL/GenBank/DDBJ whole genome shotgun (WGS) entry which is preliminary data.</text>
</comment>
<dbReference type="AlphaFoldDB" id="A0A9X3N3C3"/>
<gene>
    <name evidence="1" type="ORF">OM076_37375</name>
</gene>
<reference evidence="1" key="1">
    <citation type="submission" date="2022-10" db="EMBL/GenBank/DDBJ databases">
        <title>The WGS of Solirubrobacter ginsenosidimutans DSM 21036.</title>
        <authorList>
            <person name="Jiang Z."/>
        </authorList>
    </citation>
    <scope>NUCLEOTIDE SEQUENCE</scope>
    <source>
        <strain evidence="1">DSM 21036</strain>
    </source>
</reference>
<dbReference type="Proteomes" id="UP001149140">
    <property type="component" value="Unassembled WGS sequence"/>
</dbReference>
<protein>
    <submittedName>
        <fullName evidence="1">DUF4242 domain-containing protein</fullName>
    </submittedName>
</protein>
<keyword evidence="2" id="KW-1185">Reference proteome</keyword>
<sequence length="98" mass="10991">MPLYVIERTFAEELELTTDAVREIDEINADENVRWLFSFLSADKRHTYCLYESPNPEAIRAAAKRANVPADAIVEVSGLASPDLAPRLREWAAVQATT</sequence>
<evidence type="ECO:0000313" key="2">
    <source>
        <dbReference type="Proteomes" id="UP001149140"/>
    </source>
</evidence>
<name>A0A9X3N3C3_9ACTN</name>
<dbReference type="EMBL" id="JAPDOD010000056">
    <property type="protein sequence ID" value="MDA0165997.1"/>
    <property type="molecule type" value="Genomic_DNA"/>
</dbReference>
<dbReference type="InterPro" id="IPR025336">
    <property type="entry name" value="SCO4226-like"/>
</dbReference>